<name>A0A3G5AHJ0_9VIRU</name>
<reference evidence="1" key="1">
    <citation type="submission" date="2018-10" db="EMBL/GenBank/DDBJ databases">
        <title>Hidden diversity of soil giant viruses.</title>
        <authorList>
            <person name="Schulz F."/>
            <person name="Alteio L."/>
            <person name="Goudeau D."/>
            <person name="Ryan E.M."/>
            <person name="Malmstrom R.R."/>
            <person name="Blanchard J."/>
            <person name="Woyke T."/>
        </authorList>
    </citation>
    <scope>NUCLEOTIDE SEQUENCE</scope>
    <source>
        <strain evidence="1">SYV1</strain>
    </source>
</reference>
<dbReference type="EMBL" id="MK072510">
    <property type="protein sequence ID" value="AYV86630.1"/>
    <property type="molecule type" value="Genomic_DNA"/>
</dbReference>
<evidence type="ECO:0000313" key="1">
    <source>
        <dbReference type="EMBL" id="AYV86630.1"/>
    </source>
</evidence>
<organism evidence="1">
    <name type="scientific">Sylvanvirus sp</name>
    <dbReference type="NCBI Taxonomy" id="2487774"/>
    <lineage>
        <taxon>Viruses</taxon>
    </lineage>
</organism>
<sequence length="141" mass="16486">MLPELKLPEPDSHNAALIKEFITAYMVPGESTDFGHIHPTLRQYIREVIPEEFKYLVVYCESRLHFSLRTPVLKIRLVSQEMDEIDNMSYVICQSVEEALKKFLSERGISRSYNQIKDDFTIVLSKERYPASILHNHTNSR</sequence>
<proteinExistence type="predicted"/>
<protein>
    <submittedName>
        <fullName evidence="1">Uncharacterized protein</fullName>
    </submittedName>
</protein>
<gene>
    <name evidence="1" type="ORF">Sylvanvirus4_44</name>
</gene>
<accession>A0A3G5AHJ0</accession>